<organism evidence="2 3">
    <name type="scientific">Flammeovirga agarivorans</name>
    <dbReference type="NCBI Taxonomy" id="2726742"/>
    <lineage>
        <taxon>Bacteria</taxon>
        <taxon>Pseudomonadati</taxon>
        <taxon>Bacteroidota</taxon>
        <taxon>Cytophagia</taxon>
        <taxon>Cytophagales</taxon>
        <taxon>Flammeovirgaceae</taxon>
        <taxon>Flammeovirga</taxon>
    </lineage>
</organism>
<evidence type="ECO:0000256" key="1">
    <source>
        <dbReference type="SAM" id="SignalP"/>
    </source>
</evidence>
<sequence length="808" mass="92961">MKRIAVLFFFCFYLISTTYAQLPDELWQYAGTNTYMYFENDIYKNSRFFMQTDNHFLTFNYKNFTLEQLRLINQDEIGKNYLDKEQKEPLDLLSMFVEIKGTKYKIVRLEDEQNYAGELIESGKFYQRRYYTDLKLENGPEVKLSFEIYTWNDVLGFKLIFDEGKIPMDNSKLIIELKLPEDQYSIKSKKGQIIAKAKNGKSWLLENQINTNKVSKDKGVLIAETAVTNKVANLILHSATSNEGKVNITASDLNNTHKEVVVKKDVEQQATVISLNDTFKPVDGMERVALTLENTSDKPQLQRLIFQRLKSVRAITGVSIILRDKEGHPTGIPIQISKNWHGQKNTWFKFRGPWLRAYTMVSLPPNSTVELELSKVSGFWGTLPAVSHNQLSLTGWGKKRIGNHQLWDQTAMGAFGESICYEPDGGQANTLITDVRPFLIKSDDDSKIGPRKWSWTPNVGGGDFMRVYDEKGTKHKIKRIKSHIKRNCPNLTEVTYTGVTSDDAANYSLTASIMRNDDYVRGVYTLEVEVNDTFNFDRLALAQFGSETYSYSVENKIAWGNAEGLIKEMNNIHKEKQYTNKDLIIEGKNPWFSMHEAKNMESNNYAVWGNKGVVLKEWSAKIGGQKIAPRFSTYSSSKTRAKEPVTLVEVNLPSDIKQLHKGDKIRMVMELCVFPQEAKSYYGTNEEFRKALVKDENTWRLMWRESLQNDVKVKVKKGKVVRNYPLKIQAKNNEVSVDLANGLGYVPVTVSNLSDYKDFNFTFKYEGKEIVFDQERFGNDYYQVDYDPTNKTWEVTFSVPTDNHSLEN</sequence>
<reference evidence="2 3" key="1">
    <citation type="submission" date="2020-04" db="EMBL/GenBank/DDBJ databases">
        <title>Flammeovirga sp. SR4, a novel species isolated from seawater.</title>
        <authorList>
            <person name="Wang X."/>
        </authorList>
    </citation>
    <scope>NUCLEOTIDE SEQUENCE [LARGE SCALE GENOMIC DNA]</scope>
    <source>
        <strain evidence="2 3">SR4</strain>
    </source>
</reference>
<keyword evidence="3" id="KW-1185">Reference proteome</keyword>
<dbReference type="EMBL" id="JABAIL010000006">
    <property type="protein sequence ID" value="NLR93308.1"/>
    <property type="molecule type" value="Genomic_DNA"/>
</dbReference>
<accession>A0A7X8SNB0</accession>
<feature type="chain" id="PRO_5030719932" evidence="1">
    <location>
        <begin position="21"/>
        <end position="808"/>
    </location>
</feature>
<dbReference type="Proteomes" id="UP000585050">
    <property type="component" value="Unassembled WGS sequence"/>
</dbReference>
<feature type="signal peptide" evidence="1">
    <location>
        <begin position="1"/>
        <end position="20"/>
    </location>
</feature>
<dbReference type="AlphaFoldDB" id="A0A7X8SNB0"/>
<evidence type="ECO:0000313" key="2">
    <source>
        <dbReference type="EMBL" id="NLR93308.1"/>
    </source>
</evidence>
<proteinExistence type="predicted"/>
<keyword evidence="1" id="KW-0732">Signal</keyword>
<gene>
    <name evidence="2" type="ORF">HGP29_19085</name>
</gene>
<evidence type="ECO:0000313" key="3">
    <source>
        <dbReference type="Proteomes" id="UP000585050"/>
    </source>
</evidence>
<name>A0A7X8SNB0_9BACT</name>
<protein>
    <submittedName>
        <fullName evidence="2">Uncharacterized protein</fullName>
    </submittedName>
</protein>
<comment type="caution">
    <text evidence="2">The sequence shown here is derived from an EMBL/GenBank/DDBJ whole genome shotgun (WGS) entry which is preliminary data.</text>
</comment>
<dbReference type="RefSeq" id="WP_168884022.1">
    <property type="nucleotide sequence ID" value="NZ_JABAIL010000006.1"/>
</dbReference>